<protein>
    <recommendedName>
        <fullName evidence="4">DUF4136 domain-containing protein</fullName>
    </recommendedName>
</protein>
<feature type="chain" id="PRO_5014316481" description="DUF4136 domain-containing protein" evidence="1">
    <location>
        <begin position="24"/>
        <end position="224"/>
    </location>
</feature>
<dbReference type="Proteomes" id="UP000236592">
    <property type="component" value="Chromosome"/>
</dbReference>
<evidence type="ECO:0000256" key="1">
    <source>
        <dbReference type="SAM" id="SignalP"/>
    </source>
</evidence>
<dbReference type="PROSITE" id="PS51257">
    <property type="entry name" value="PROKAR_LIPOPROTEIN"/>
    <property type="match status" value="1"/>
</dbReference>
<dbReference type="RefSeq" id="WP_102996754.1">
    <property type="nucleotide sequence ID" value="NZ_CP025938.1"/>
</dbReference>
<organism evidence="2 3">
    <name type="scientific">Pseudotamlana carrageenivorans</name>
    <dbReference type="NCBI Taxonomy" id="2069432"/>
    <lineage>
        <taxon>Bacteria</taxon>
        <taxon>Pseudomonadati</taxon>
        <taxon>Bacteroidota</taxon>
        <taxon>Flavobacteriia</taxon>
        <taxon>Flavobacteriales</taxon>
        <taxon>Flavobacteriaceae</taxon>
        <taxon>Pseudotamlana</taxon>
    </lineage>
</organism>
<accession>A0A2I7SLU5</accession>
<evidence type="ECO:0008006" key="4">
    <source>
        <dbReference type="Google" id="ProtNLM"/>
    </source>
</evidence>
<name>A0A2I7SLU5_9FLAO</name>
<keyword evidence="3" id="KW-1185">Reference proteome</keyword>
<gene>
    <name evidence="2" type="ORF">C1A40_15870</name>
</gene>
<evidence type="ECO:0000313" key="3">
    <source>
        <dbReference type="Proteomes" id="UP000236592"/>
    </source>
</evidence>
<dbReference type="EMBL" id="CP025938">
    <property type="protein sequence ID" value="AUS06827.1"/>
    <property type="molecule type" value="Genomic_DNA"/>
</dbReference>
<feature type="signal peptide" evidence="1">
    <location>
        <begin position="1"/>
        <end position="23"/>
    </location>
</feature>
<keyword evidence="1" id="KW-0732">Signal</keyword>
<dbReference type="AlphaFoldDB" id="A0A2I7SLU5"/>
<dbReference type="KEGG" id="taj:C1A40_15870"/>
<proteinExistence type="predicted"/>
<reference evidence="3" key="1">
    <citation type="submission" date="2018-01" db="EMBL/GenBank/DDBJ databases">
        <title>Complete genome of Tamlana sp. UJ94.</title>
        <authorList>
            <person name="Jung J."/>
            <person name="Chung D."/>
            <person name="Bae S.S."/>
            <person name="Baek K."/>
        </authorList>
    </citation>
    <scope>NUCLEOTIDE SEQUENCE [LARGE SCALE GENOMIC DNA]</scope>
    <source>
        <strain evidence="3">UJ94</strain>
    </source>
</reference>
<evidence type="ECO:0000313" key="2">
    <source>
        <dbReference type="EMBL" id="AUS06827.1"/>
    </source>
</evidence>
<dbReference type="OrthoDB" id="1425158at2"/>
<sequence>MKLSIYKLLTLATIFILSGCSSVQEVNHWTSGNAATIKSKNVLVIVKVKNQDIRAAYEDQITKQLKAEKIKATSSYKQYPDINSSDSVSKEAVSKIKEKLTQDGFNGVVFSRVIGVEEISKTTASGGYEAGATLNSYSNLYNIGFFGFYSSPLPSPSFKGVYEPVEVNTQTAKIYVLETVVYNLDLPQKEQLVASVTSKIDNLETGHNLAKNYAKTIINGVKKK</sequence>